<accession>A0A2S6NKL2</accession>
<keyword evidence="3" id="KW-1185">Reference proteome</keyword>
<protein>
    <submittedName>
        <fullName evidence="2">Uncharacterized protein</fullName>
    </submittedName>
</protein>
<comment type="caution">
    <text evidence="2">The sequence shown here is derived from an EMBL/GenBank/DDBJ whole genome shotgun (WGS) entry which is preliminary data.</text>
</comment>
<organism evidence="2 3">
    <name type="scientific">Rhodopila globiformis</name>
    <name type="common">Rhodopseudomonas globiformis</name>
    <dbReference type="NCBI Taxonomy" id="1071"/>
    <lineage>
        <taxon>Bacteria</taxon>
        <taxon>Pseudomonadati</taxon>
        <taxon>Pseudomonadota</taxon>
        <taxon>Alphaproteobacteria</taxon>
        <taxon>Acetobacterales</taxon>
        <taxon>Acetobacteraceae</taxon>
        <taxon>Rhodopila</taxon>
    </lineage>
</organism>
<sequence>MSEANTTCGVCGTPGRPAFKAPQPELAPDMDMRPGEPARSTLVDWVQTCPRCGAAAPDLSALPSTARAVVESDEYRGLTTKGVEETLPFRRWALICERTGDRPQQAEALLQAAWAADDAAAMTEAAQLRTEVAALWAGAQDIELAVRRLDVLRRAGLFNEAAAWAADLAKQDLEETAHAIVAYQQARIAVRDIGRHLISAALPPPSHAPHVSHRKRAQTGFWSRLLRK</sequence>
<name>A0A2S6NKL2_RHOGL</name>
<dbReference type="OrthoDB" id="197364at2"/>
<gene>
    <name evidence="2" type="ORF">CCS01_07485</name>
</gene>
<evidence type="ECO:0000313" key="3">
    <source>
        <dbReference type="Proteomes" id="UP000239724"/>
    </source>
</evidence>
<dbReference type="EMBL" id="NHRY01000072">
    <property type="protein sequence ID" value="PPQ35515.1"/>
    <property type="molecule type" value="Genomic_DNA"/>
</dbReference>
<proteinExistence type="predicted"/>
<reference evidence="2 3" key="1">
    <citation type="journal article" date="2018" name="Arch. Microbiol.">
        <title>New insights into the metabolic potential of the phototrophic purple bacterium Rhodopila globiformis DSM 161(T) from its draft genome sequence and evidence for a vanadium-dependent nitrogenase.</title>
        <authorList>
            <person name="Imhoff J.F."/>
            <person name="Rahn T."/>
            <person name="Kunzel S."/>
            <person name="Neulinger S.C."/>
        </authorList>
    </citation>
    <scope>NUCLEOTIDE SEQUENCE [LARGE SCALE GENOMIC DNA]</scope>
    <source>
        <strain evidence="2 3">DSM 161</strain>
    </source>
</reference>
<dbReference type="RefSeq" id="WP_104518229.1">
    <property type="nucleotide sequence ID" value="NZ_NHRY01000072.1"/>
</dbReference>
<evidence type="ECO:0000256" key="1">
    <source>
        <dbReference type="SAM" id="MobiDB-lite"/>
    </source>
</evidence>
<dbReference type="Proteomes" id="UP000239724">
    <property type="component" value="Unassembled WGS sequence"/>
</dbReference>
<dbReference type="AlphaFoldDB" id="A0A2S6NKL2"/>
<evidence type="ECO:0000313" key="2">
    <source>
        <dbReference type="EMBL" id="PPQ35515.1"/>
    </source>
</evidence>
<feature type="region of interest" description="Disordered" evidence="1">
    <location>
        <begin position="1"/>
        <end position="23"/>
    </location>
</feature>